<keyword evidence="3" id="KW-1185">Reference proteome</keyword>
<feature type="compositionally biased region" description="Polar residues" evidence="1">
    <location>
        <begin position="183"/>
        <end position="193"/>
    </location>
</feature>
<dbReference type="RefSeq" id="WP_143746040.1">
    <property type="nucleotide sequence ID" value="NZ_FTPU01000044.1"/>
</dbReference>
<dbReference type="AlphaFoldDB" id="A0A1U7PZH5"/>
<protein>
    <submittedName>
        <fullName evidence="2">Uncharacterized protein</fullName>
    </submittedName>
</protein>
<evidence type="ECO:0000256" key="1">
    <source>
        <dbReference type="SAM" id="MobiDB-lite"/>
    </source>
</evidence>
<dbReference type="Proteomes" id="UP000187261">
    <property type="component" value="Unassembled WGS sequence"/>
</dbReference>
<feature type="region of interest" description="Disordered" evidence="1">
    <location>
        <begin position="136"/>
        <end position="193"/>
    </location>
</feature>
<dbReference type="STRING" id="1121284.SAMN05660493_02923"/>
<dbReference type="OrthoDB" id="1252621at2"/>
<sequence>MAFLAIVLSANSCKKNEASETKIDFTQSYEDAALTLSNAQKKYDQAVASNDPVRIEAAKQELQAAQTKYVESKKVYVAQGGTVKAEYENYSSTATQPLGTQASNTVKNIVRGKDSLITGKVSAAVENRANAVQKQVNDEKTRITQETKKKVADVKASADKTKEDFKKSAEETKKSANEEINKAKQSLNSLLGK</sequence>
<evidence type="ECO:0000313" key="2">
    <source>
        <dbReference type="EMBL" id="SIT98187.1"/>
    </source>
</evidence>
<gene>
    <name evidence="2" type="ORF">SAMN05660493_02923</name>
</gene>
<evidence type="ECO:0000313" key="3">
    <source>
        <dbReference type="Proteomes" id="UP000187261"/>
    </source>
</evidence>
<dbReference type="EMBL" id="FTPU01000044">
    <property type="protein sequence ID" value="SIT98187.1"/>
    <property type="molecule type" value="Genomic_DNA"/>
</dbReference>
<reference evidence="3" key="1">
    <citation type="submission" date="2016-10" db="EMBL/GenBank/DDBJ databases">
        <authorList>
            <person name="Varghese N."/>
            <person name="Submissions S."/>
        </authorList>
    </citation>
    <scope>NUCLEOTIDE SEQUENCE [LARGE SCALE GENOMIC DNA]</scope>
    <source>
        <strain evidence="3">DSM 19482</strain>
    </source>
</reference>
<feature type="compositionally biased region" description="Basic and acidic residues" evidence="1">
    <location>
        <begin position="136"/>
        <end position="182"/>
    </location>
</feature>
<proteinExistence type="predicted"/>
<name>A0A1U7PZH5_9FLAO</name>
<accession>A0A1U7PZH5</accession>
<organism evidence="2 3">
    <name type="scientific">Epilithonimonas bovis DSM 19482</name>
    <dbReference type="NCBI Taxonomy" id="1121284"/>
    <lineage>
        <taxon>Bacteria</taxon>
        <taxon>Pseudomonadati</taxon>
        <taxon>Bacteroidota</taxon>
        <taxon>Flavobacteriia</taxon>
        <taxon>Flavobacteriales</taxon>
        <taxon>Weeksellaceae</taxon>
        <taxon>Chryseobacterium group</taxon>
        <taxon>Epilithonimonas</taxon>
    </lineage>
</organism>